<dbReference type="PANTHER" id="PTHR22726">
    <property type="entry name" value="METALLOENDOPEPTIDASE OMA1"/>
    <property type="match status" value="1"/>
</dbReference>
<evidence type="ECO:0000259" key="8">
    <source>
        <dbReference type="PROSITE" id="PS50106"/>
    </source>
</evidence>
<dbReference type="InterPro" id="IPR041489">
    <property type="entry name" value="PDZ_6"/>
</dbReference>
<evidence type="ECO:0000256" key="7">
    <source>
        <dbReference type="SAM" id="SignalP"/>
    </source>
</evidence>
<dbReference type="GO" id="GO:0046872">
    <property type="term" value="F:metal ion binding"/>
    <property type="evidence" value="ECO:0007669"/>
    <property type="project" value="UniProtKB-KW"/>
</dbReference>
<feature type="chain" id="PRO_5020194170" description="PDZ domain-containing protein" evidence="7">
    <location>
        <begin position="36"/>
        <end position="333"/>
    </location>
</feature>
<dbReference type="SMART" id="SM00228">
    <property type="entry name" value="PDZ"/>
    <property type="match status" value="1"/>
</dbReference>
<sequence length="333" mass="35044">MLRMHLPASLAPLLRTCFALLLTALAIGANGAASAGTPAMGRFEQLRGQDLRVARVTYRLAIANQAQCAAVLTPQLGFVLHRLEQYGPADRQEAAHSFGLGVHVGVMAVVGDSPADRAGLLPGDQLLSINGHDLGEPAANGDQSRRSLDRAEQILVEHMRRGAVTLRVSSASGEREIHFVAERGCPSNVEFIPGDEVNAWADGKRVMISDGLLGRCATDDDLALVIGHEMAHNLLHHRQRLAAQGASANTMLPAAAASAEIRAAEEEADRLAVGLATAAAYDLSGAEVFIGRLMGQSNVAAATHPDLSRRLSLLRAAIADVRRGGEPGVIPKG</sequence>
<evidence type="ECO:0000256" key="4">
    <source>
        <dbReference type="ARBA" id="ARBA00022833"/>
    </source>
</evidence>
<comment type="caution">
    <text evidence="9">The sequence shown here is derived from an EMBL/GenBank/DDBJ whole genome shotgun (WGS) entry which is preliminary data.</text>
</comment>
<feature type="signal peptide" evidence="7">
    <location>
        <begin position="1"/>
        <end position="35"/>
    </location>
</feature>
<dbReference type="InterPro" id="IPR051156">
    <property type="entry name" value="Mito/Outer_Membr_Metalloprot"/>
</dbReference>
<keyword evidence="1 6" id="KW-0645">Protease</keyword>
<comment type="similarity">
    <text evidence="6">Belongs to the peptidase M48 family.</text>
</comment>
<dbReference type="SUPFAM" id="SSF50156">
    <property type="entry name" value="PDZ domain-like"/>
    <property type="match status" value="1"/>
</dbReference>
<evidence type="ECO:0000313" key="9">
    <source>
        <dbReference type="EMBL" id="TGX52589.1"/>
    </source>
</evidence>
<accession>A0A4S1X8R3</accession>
<dbReference type="InterPro" id="IPR001478">
    <property type="entry name" value="PDZ"/>
</dbReference>
<gene>
    <name evidence="9" type="ORF">E5A73_13100</name>
</gene>
<dbReference type="InterPro" id="IPR036034">
    <property type="entry name" value="PDZ_sf"/>
</dbReference>
<dbReference type="InterPro" id="IPR001915">
    <property type="entry name" value="Peptidase_M48"/>
</dbReference>
<dbReference type="GO" id="GO:0004222">
    <property type="term" value="F:metalloendopeptidase activity"/>
    <property type="evidence" value="ECO:0007669"/>
    <property type="project" value="InterPro"/>
</dbReference>
<dbReference type="Pfam" id="PF17820">
    <property type="entry name" value="PDZ_6"/>
    <property type="match status" value="1"/>
</dbReference>
<proteinExistence type="inferred from homology"/>
<keyword evidence="4 6" id="KW-0862">Zinc</keyword>
<evidence type="ECO:0000256" key="2">
    <source>
        <dbReference type="ARBA" id="ARBA00022723"/>
    </source>
</evidence>
<dbReference type="OrthoDB" id="7338723at2"/>
<dbReference type="PROSITE" id="PS50106">
    <property type="entry name" value="PDZ"/>
    <property type="match status" value="1"/>
</dbReference>
<dbReference type="Gene3D" id="3.30.2010.10">
    <property type="entry name" value="Metalloproteases ('zincins'), catalytic domain"/>
    <property type="match status" value="1"/>
</dbReference>
<organism evidence="9 10">
    <name type="scientific">Sphingomonas gei</name>
    <dbReference type="NCBI Taxonomy" id="1395960"/>
    <lineage>
        <taxon>Bacteria</taxon>
        <taxon>Pseudomonadati</taxon>
        <taxon>Pseudomonadota</taxon>
        <taxon>Alphaproteobacteria</taxon>
        <taxon>Sphingomonadales</taxon>
        <taxon>Sphingomonadaceae</taxon>
        <taxon>Sphingomonas</taxon>
    </lineage>
</organism>
<comment type="cofactor">
    <cofactor evidence="6">
        <name>Zn(2+)</name>
        <dbReference type="ChEBI" id="CHEBI:29105"/>
    </cofactor>
    <text evidence="6">Binds 1 zinc ion per subunit.</text>
</comment>
<dbReference type="Pfam" id="PF01435">
    <property type="entry name" value="Peptidase_M48"/>
    <property type="match status" value="2"/>
</dbReference>
<feature type="domain" description="PDZ" evidence="8">
    <location>
        <begin position="91"/>
        <end position="134"/>
    </location>
</feature>
<keyword evidence="5 6" id="KW-0482">Metalloprotease</keyword>
<evidence type="ECO:0000256" key="5">
    <source>
        <dbReference type="ARBA" id="ARBA00023049"/>
    </source>
</evidence>
<dbReference type="Proteomes" id="UP000306147">
    <property type="component" value="Unassembled WGS sequence"/>
</dbReference>
<dbReference type="EMBL" id="SRXT01000005">
    <property type="protein sequence ID" value="TGX52589.1"/>
    <property type="molecule type" value="Genomic_DNA"/>
</dbReference>
<evidence type="ECO:0000256" key="6">
    <source>
        <dbReference type="RuleBase" id="RU003983"/>
    </source>
</evidence>
<dbReference type="PANTHER" id="PTHR22726:SF1">
    <property type="entry name" value="METALLOENDOPEPTIDASE OMA1, MITOCHONDRIAL"/>
    <property type="match status" value="1"/>
</dbReference>
<keyword evidence="7" id="KW-0732">Signal</keyword>
<dbReference type="GO" id="GO:0016020">
    <property type="term" value="C:membrane"/>
    <property type="evidence" value="ECO:0007669"/>
    <property type="project" value="TreeGrafter"/>
</dbReference>
<evidence type="ECO:0000256" key="3">
    <source>
        <dbReference type="ARBA" id="ARBA00022801"/>
    </source>
</evidence>
<name>A0A4S1X8R3_9SPHN</name>
<dbReference type="AlphaFoldDB" id="A0A4S1X8R3"/>
<dbReference type="GO" id="GO:0051603">
    <property type="term" value="P:proteolysis involved in protein catabolic process"/>
    <property type="evidence" value="ECO:0007669"/>
    <property type="project" value="TreeGrafter"/>
</dbReference>
<reference evidence="9 10" key="1">
    <citation type="submission" date="2019-04" db="EMBL/GenBank/DDBJ databases">
        <title>Sphingomonas psychrotolerans sp. nov., isolated from soil in the Tianshan Mountains, Xinjiang, China.</title>
        <authorList>
            <person name="Luo Y."/>
            <person name="Sheng H."/>
        </authorList>
    </citation>
    <scope>NUCLEOTIDE SEQUENCE [LARGE SCALE GENOMIC DNA]</scope>
    <source>
        <strain evidence="9 10">ZFGT-11</strain>
    </source>
</reference>
<evidence type="ECO:0000256" key="1">
    <source>
        <dbReference type="ARBA" id="ARBA00022670"/>
    </source>
</evidence>
<evidence type="ECO:0000313" key="10">
    <source>
        <dbReference type="Proteomes" id="UP000306147"/>
    </source>
</evidence>
<keyword evidence="2" id="KW-0479">Metal-binding</keyword>
<dbReference type="Gene3D" id="2.30.42.10">
    <property type="match status" value="1"/>
</dbReference>
<protein>
    <recommendedName>
        <fullName evidence="8">PDZ domain-containing protein</fullName>
    </recommendedName>
</protein>
<keyword evidence="3 6" id="KW-0378">Hydrolase</keyword>
<keyword evidence="10" id="KW-1185">Reference proteome</keyword>